<comment type="caution">
    <text evidence="4">The sequence shown here is derived from an EMBL/GenBank/DDBJ whole genome shotgun (WGS) entry which is preliminary data.</text>
</comment>
<feature type="region of interest" description="Disordered" evidence="1">
    <location>
        <begin position="247"/>
        <end position="291"/>
    </location>
</feature>
<accession>A0A5N5FX81</accession>
<protein>
    <recommendedName>
        <fullName evidence="3">Aminotransferase-like plant mobile domain-containing protein</fullName>
    </recommendedName>
</protein>
<dbReference type="EMBL" id="SMOL01000559">
    <property type="protein sequence ID" value="KAB2606211.1"/>
    <property type="molecule type" value="Genomic_DNA"/>
</dbReference>
<dbReference type="InterPro" id="IPR019557">
    <property type="entry name" value="AminoTfrase-like_pln_mobile"/>
</dbReference>
<keyword evidence="2" id="KW-0812">Transmembrane</keyword>
<dbReference type="PANTHER" id="PTHR46033">
    <property type="entry name" value="PROTEIN MAIN-LIKE 2"/>
    <property type="match status" value="1"/>
</dbReference>
<evidence type="ECO:0000256" key="1">
    <source>
        <dbReference type="SAM" id="MobiDB-lite"/>
    </source>
</evidence>
<keyword evidence="2" id="KW-1133">Transmembrane helix</keyword>
<reference evidence="4 5" key="3">
    <citation type="submission" date="2019-11" db="EMBL/GenBank/DDBJ databases">
        <title>A de novo genome assembly of a pear dwarfing rootstock.</title>
        <authorList>
            <person name="Wang F."/>
            <person name="Wang J."/>
            <person name="Li S."/>
            <person name="Zhang Y."/>
            <person name="Fang M."/>
            <person name="Ma L."/>
            <person name="Zhao Y."/>
            <person name="Jiang S."/>
        </authorList>
    </citation>
    <scope>NUCLEOTIDE SEQUENCE [LARGE SCALE GENOMIC DNA]</scope>
    <source>
        <strain evidence="4">S2</strain>
        <tissue evidence="4">Leaf</tissue>
    </source>
</reference>
<dbReference type="Proteomes" id="UP000327157">
    <property type="component" value="Chromosome 11"/>
</dbReference>
<evidence type="ECO:0000259" key="3">
    <source>
        <dbReference type="Pfam" id="PF10536"/>
    </source>
</evidence>
<gene>
    <name evidence="4" type="ORF">D8674_005928</name>
</gene>
<sequence length="850" mass="95199">MTKKQVVHLKPELLCHMVKRWSTETHTFICAWGEFTPTLEDVANIMHLPITGNIDPFHYVIPLTDADNYDILKKGSPTSPGKAFRFNEWIKHFWQKKQEPNYWFEAMLCLWLGCFIFCVSRDTFSCQVISWAMAIACGHVVLLSSLFLGFLQIFMWEHIKGLKITLYPSSAANSRYCFIRCASNDVMKHFKPQVVKNGPPSKPDASLTPMKLKSEGSLAKPKIGNGFFFILCFCCFSIVETDGDEEASEGLAVEESSNTSAESDPRSGGHPQASLGNDTEDEDNGRELSCNDDSKAVEDVDLDEVDGFLNDDELAKLFQECFLRVFSCACISMLVCWNFVLDSFYEMCCFVSPLFEWASWLEVIGKLKHNIANVARVLNSIEELIPLSETFSSLINFRGVKVHFGLAKALGKFFERAGDGDVSLIGLSLFMRGMIFEELVTLLYGMEHTSPLEVIKHKLLCWRDMITDVATLGVPMGFLVEKLGEFRDTMFGLQLEKEKGVEKLKLKKLAYGSSKEIADCLQLAADQLHAETSSWSSERWSTFALFSSSNSRSFHLQSAQAATSHSTSLNVKTLVMGIIISIREIASNPYTKEYPKLVDNKFPNEIRYCYLCCFPKGDCFHPLSGLMVPIKSSPQVSLEPSVARASAYLLVVPGICSNNTCLKLTMSFSAIIRYGAKVISFIVKLPWTWLRTKFESSMTRILLAPISLSMEKPMMKASYSATLFVHGNISLKDRAVAWPSRLTSTMPARPVVVEKPSKCMTYGSFSIAVVAISGSAPRTSLEIMASHSLGNNASMYVTAWPLIALNVIYMIWNSESLSNQQAKRPDNIGLVNKYFTKSDFAIRCSLWARK</sequence>
<dbReference type="OrthoDB" id="1194658at2759"/>
<organism evidence="4 5">
    <name type="scientific">Pyrus ussuriensis x Pyrus communis</name>
    <dbReference type="NCBI Taxonomy" id="2448454"/>
    <lineage>
        <taxon>Eukaryota</taxon>
        <taxon>Viridiplantae</taxon>
        <taxon>Streptophyta</taxon>
        <taxon>Embryophyta</taxon>
        <taxon>Tracheophyta</taxon>
        <taxon>Spermatophyta</taxon>
        <taxon>Magnoliopsida</taxon>
        <taxon>eudicotyledons</taxon>
        <taxon>Gunneridae</taxon>
        <taxon>Pentapetalae</taxon>
        <taxon>rosids</taxon>
        <taxon>fabids</taxon>
        <taxon>Rosales</taxon>
        <taxon>Rosaceae</taxon>
        <taxon>Amygdaloideae</taxon>
        <taxon>Maleae</taxon>
        <taxon>Pyrus</taxon>
    </lineage>
</organism>
<reference evidence="4 5" key="1">
    <citation type="submission" date="2019-09" db="EMBL/GenBank/DDBJ databases">
        <authorList>
            <person name="Ou C."/>
        </authorList>
    </citation>
    <scope>NUCLEOTIDE SEQUENCE [LARGE SCALE GENOMIC DNA]</scope>
    <source>
        <strain evidence="4">S2</strain>
        <tissue evidence="4">Leaf</tissue>
    </source>
</reference>
<keyword evidence="2" id="KW-0472">Membrane</keyword>
<evidence type="ECO:0000313" key="4">
    <source>
        <dbReference type="EMBL" id="KAB2606211.1"/>
    </source>
</evidence>
<feature type="transmembrane region" description="Helical" evidence="2">
    <location>
        <begin position="321"/>
        <end position="340"/>
    </location>
</feature>
<dbReference type="PANTHER" id="PTHR46033:SF80">
    <property type="entry name" value="PROTEIN MAIN-LIKE 2-LIKE"/>
    <property type="match status" value="1"/>
</dbReference>
<reference evidence="5" key="2">
    <citation type="submission" date="2019-10" db="EMBL/GenBank/DDBJ databases">
        <title>A de novo genome assembly of a pear dwarfing rootstock.</title>
        <authorList>
            <person name="Wang F."/>
            <person name="Wang J."/>
            <person name="Li S."/>
            <person name="Zhang Y."/>
            <person name="Fang M."/>
            <person name="Ma L."/>
            <person name="Zhao Y."/>
            <person name="Jiang S."/>
        </authorList>
    </citation>
    <scope>NUCLEOTIDE SEQUENCE [LARGE SCALE GENOMIC DNA]</scope>
</reference>
<name>A0A5N5FX81_9ROSA</name>
<feature type="domain" description="Aminotransferase-like plant mobile" evidence="3">
    <location>
        <begin position="10"/>
        <end position="148"/>
    </location>
</feature>
<dbReference type="Pfam" id="PF10536">
    <property type="entry name" value="PMD"/>
    <property type="match status" value="1"/>
</dbReference>
<evidence type="ECO:0000256" key="2">
    <source>
        <dbReference type="SAM" id="Phobius"/>
    </source>
</evidence>
<feature type="transmembrane region" description="Helical" evidence="2">
    <location>
        <begin position="128"/>
        <end position="154"/>
    </location>
</feature>
<dbReference type="InterPro" id="IPR044824">
    <property type="entry name" value="MAIN-like"/>
</dbReference>
<feature type="transmembrane region" description="Helical" evidence="2">
    <location>
        <begin position="102"/>
        <end position="122"/>
    </location>
</feature>
<proteinExistence type="predicted"/>
<dbReference type="GO" id="GO:0010073">
    <property type="term" value="P:meristem maintenance"/>
    <property type="evidence" value="ECO:0007669"/>
    <property type="project" value="InterPro"/>
</dbReference>
<dbReference type="AlphaFoldDB" id="A0A5N5FX81"/>
<keyword evidence="5" id="KW-1185">Reference proteome</keyword>
<evidence type="ECO:0000313" key="5">
    <source>
        <dbReference type="Proteomes" id="UP000327157"/>
    </source>
</evidence>